<proteinExistence type="inferred from homology"/>
<keyword evidence="5" id="KW-0271">Exosome</keyword>
<dbReference type="InterPro" id="IPR002121">
    <property type="entry name" value="HRDC_dom"/>
</dbReference>
<keyword evidence="12" id="KW-1185">Reference proteome</keyword>
<evidence type="ECO:0000256" key="6">
    <source>
        <dbReference type="ARBA" id="ARBA00022839"/>
    </source>
</evidence>
<dbReference type="SUPFAM" id="SSF47819">
    <property type="entry name" value="HRDC-like"/>
    <property type="match status" value="1"/>
</dbReference>
<dbReference type="InterPro" id="IPR044876">
    <property type="entry name" value="HRDC_dom_sf"/>
</dbReference>
<evidence type="ECO:0000313" key="11">
    <source>
        <dbReference type="EMBL" id="KAG2220358.1"/>
    </source>
</evidence>
<accession>A0A8H7VL00</accession>
<dbReference type="OrthoDB" id="2250022at2759"/>
<dbReference type="Pfam" id="PF01612">
    <property type="entry name" value="DNA_pol_A_exo1"/>
    <property type="match status" value="1"/>
</dbReference>
<dbReference type="PANTHER" id="PTHR12124:SF47">
    <property type="entry name" value="EXOSOME COMPONENT 10"/>
    <property type="match status" value="1"/>
</dbReference>
<dbReference type="FunFam" id="1.10.150.80:FF:000001">
    <property type="entry name" value="Putative exosome component 10"/>
    <property type="match status" value="1"/>
</dbReference>
<evidence type="ECO:0000259" key="10">
    <source>
        <dbReference type="PROSITE" id="PS50967"/>
    </source>
</evidence>
<evidence type="ECO:0000256" key="7">
    <source>
        <dbReference type="ARBA" id="ARBA00023242"/>
    </source>
</evidence>
<feature type="compositionally biased region" description="Basic and acidic residues" evidence="9">
    <location>
        <begin position="698"/>
        <end position="712"/>
    </location>
</feature>
<evidence type="ECO:0000313" key="12">
    <source>
        <dbReference type="Proteomes" id="UP000646827"/>
    </source>
</evidence>
<dbReference type="GO" id="GO:0071035">
    <property type="term" value="P:nuclear polyadenylation-dependent rRNA catabolic process"/>
    <property type="evidence" value="ECO:0007669"/>
    <property type="project" value="TreeGrafter"/>
</dbReference>
<keyword evidence="6" id="KW-0269">Exonuclease</keyword>
<name>A0A8H7VL00_9FUNG</name>
<dbReference type="GO" id="GO:0071039">
    <property type="term" value="P:nuclear polyadenylation-dependent CUT catabolic process"/>
    <property type="evidence" value="ECO:0007669"/>
    <property type="project" value="TreeGrafter"/>
</dbReference>
<evidence type="ECO:0000256" key="3">
    <source>
        <dbReference type="ARBA" id="ARBA00022722"/>
    </source>
</evidence>
<feature type="region of interest" description="Disordered" evidence="9">
    <location>
        <begin position="675"/>
        <end position="753"/>
    </location>
</feature>
<dbReference type="GO" id="GO:0071036">
    <property type="term" value="P:nuclear polyadenylation-dependent snoRNA catabolic process"/>
    <property type="evidence" value="ECO:0007669"/>
    <property type="project" value="TreeGrafter"/>
</dbReference>
<dbReference type="SMART" id="SM00474">
    <property type="entry name" value="35EXOc"/>
    <property type="match status" value="1"/>
</dbReference>
<dbReference type="Pfam" id="PF00570">
    <property type="entry name" value="HRDC"/>
    <property type="match status" value="1"/>
</dbReference>
<dbReference type="Proteomes" id="UP000646827">
    <property type="component" value="Unassembled WGS sequence"/>
</dbReference>
<organism evidence="11 12">
    <name type="scientific">Circinella minor</name>
    <dbReference type="NCBI Taxonomy" id="1195481"/>
    <lineage>
        <taxon>Eukaryota</taxon>
        <taxon>Fungi</taxon>
        <taxon>Fungi incertae sedis</taxon>
        <taxon>Mucoromycota</taxon>
        <taxon>Mucoromycotina</taxon>
        <taxon>Mucoromycetes</taxon>
        <taxon>Mucorales</taxon>
        <taxon>Lichtheimiaceae</taxon>
        <taxon>Circinella</taxon>
    </lineage>
</organism>
<dbReference type="GO" id="GO:0071037">
    <property type="term" value="P:nuclear polyadenylation-dependent snRNA catabolic process"/>
    <property type="evidence" value="ECO:0007669"/>
    <property type="project" value="TreeGrafter"/>
</dbReference>
<keyword evidence="2" id="KW-0698">rRNA processing</keyword>
<evidence type="ECO:0000256" key="5">
    <source>
        <dbReference type="ARBA" id="ARBA00022835"/>
    </source>
</evidence>
<comment type="similarity">
    <text evidence="8">Belongs to the exosome component 10/RRP6 family.</text>
</comment>
<keyword evidence="4" id="KW-0378">Hydrolase</keyword>
<dbReference type="PANTHER" id="PTHR12124">
    <property type="entry name" value="POLYMYOSITIS/SCLERODERMA AUTOANTIGEN-RELATED"/>
    <property type="match status" value="1"/>
</dbReference>
<evidence type="ECO:0000256" key="8">
    <source>
        <dbReference type="ARBA" id="ARBA00043957"/>
    </source>
</evidence>
<dbReference type="InterPro" id="IPR036397">
    <property type="entry name" value="RNaseH_sf"/>
</dbReference>
<dbReference type="InterPro" id="IPR045092">
    <property type="entry name" value="Rrp6-like"/>
</dbReference>
<feature type="compositionally biased region" description="Low complexity" evidence="9">
    <location>
        <begin position="568"/>
        <end position="590"/>
    </location>
</feature>
<comment type="caution">
    <text evidence="11">The sequence shown here is derived from an EMBL/GenBank/DDBJ whole genome shotgun (WGS) entry which is preliminary data.</text>
</comment>
<dbReference type="GO" id="GO:0000175">
    <property type="term" value="F:3'-5'-RNA exonuclease activity"/>
    <property type="evidence" value="ECO:0007669"/>
    <property type="project" value="InterPro"/>
</dbReference>
<dbReference type="GO" id="GO:0071044">
    <property type="term" value="P:histone mRNA catabolic process"/>
    <property type="evidence" value="ECO:0007669"/>
    <property type="project" value="TreeGrafter"/>
</dbReference>
<dbReference type="CDD" id="cd06147">
    <property type="entry name" value="Rrp6p_like_exo"/>
    <property type="match status" value="1"/>
</dbReference>
<dbReference type="InterPro" id="IPR049559">
    <property type="entry name" value="Rrp6p-like_exo"/>
</dbReference>
<evidence type="ECO:0000256" key="4">
    <source>
        <dbReference type="ARBA" id="ARBA00022801"/>
    </source>
</evidence>
<dbReference type="GO" id="GO:0071038">
    <property type="term" value="P:TRAMP-dependent tRNA surveillance pathway"/>
    <property type="evidence" value="ECO:0007669"/>
    <property type="project" value="TreeGrafter"/>
</dbReference>
<dbReference type="PROSITE" id="PS50967">
    <property type="entry name" value="HRDC"/>
    <property type="match status" value="1"/>
</dbReference>
<comment type="subcellular location">
    <subcellularLocation>
        <location evidence="1">Nucleus</location>
    </subcellularLocation>
</comment>
<dbReference type="GO" id="GO:0003727">
    <property type="term" value="F:single-stranded RNA binding"/>
    <property type="evidence" value="ECO:0007669"/>
    <property type="project" value="TreeGrafter"/>
</dbReference>
<dbReference type="GO" id="GO:0071051">
    <property type="term" value="P:poly(A)-dependent snoRNA 3'-end processing"/>
    <property type="evidence" value="ECO:0007669"/>
    <property type="project" value="TreeGrafter"/>
</dbReference>
<dbReference type="Gene3D" id="1.10.150.80">
    <property type="entry name" value="HRDC domain"/>
    <property type="match status" value="1"/>
</dbReference>
<feature type="region of interest" description="Disordered" evidence="9">
    <location>
        <begin position="553"/>
        <end position="590"/>
    </location>
</feature>
<dbReference type="EMBL" id="JAEPRB010000143">
    <property type="protein sequence ID" value="KAG2220358.1"/>
    <property type="molecule type" value="Genomic_DNA"/>
</dbReference>
<dbReference type="InterPro" id="IPR010997">
    <property type="entry name" value="HRDC-like_sf"/>
</dbReference>
<dbReference type="InterPro" id="IPR012588">
    <property type="entry name" value="Exosome-assoc_fac_Rrp6_N"/>
</dbReference>
<evidence type="ECO:0000256" key="1">
    <source>
        <dbReference type="ARBA" id="ARBA00004123"/>
    </source>
</evidence>
<protein>
    <recommendedName>
        <fullName evidence="10">HRDC domain-containing protein</fullName>
    </recommendedName>
</protein>
<keyword evidence="3" id="KW-0540">Nuclease</keyword>
<dbReference type="AlphaFoldDB" id="A0A8H7VL00"/>
<dbReference type="GO" id="GO:0000166">
    <property type="term" value="F:nucleotide binding"/>
    <property type="evidence" value="ECO:0007669"/>
    <property type="project" value="InterPro"/>
</dbReference>
<dbReference type="SUPFAM" id="SSF53098">
    <property type="entry name" value="Ribonuclease H-like"/>
    <property type="match status" value="1"/>
</dbReference>
<reference evidence="11 12" key="1">
    <citation type="submission" date="2020-12" db="EMBL/GenBank/DDBJ databases">
        <title>Metabolic potential, ecology and presence of endohyphal bacteria is reflected in genomic diversity of Mucoromycotina.</title>
        <authorList>
            <person name="Muszewska A."/>
            <person name="Okrasinska A."/>
            <person name="Steczkiewicz K."/>
            <person name="Drgas O."/>
            <person name="Orlowska M."/>
            <person name="Perlinska-Lenart U."/>
            <person name="Aleksandrzak-Piekarczyk T."/>
            <person name="Szatraj K."/>
            <person name="Zielenkiewicz U."/>
            <person name="Pilsyk S."/>
            <person name="Malc E."/>
            <person name="Mieczkowski P."/>
            <person name="Kruszewska J.S."/>
            <person name="Biernat P."/>
            <person name="Pawlowska J."/>
        </authorList>
    </citation>
    <scope>NUCLEOTIDE SEQUENCE [LARGE SCALE GENOMIC DNA]</scope>
    <source>
        <strain evidence="11 12">CBS 142.35</strain>
    </source>
</reference>
<feature type="compositionally biased region" description="Basic residues" evidence="9">
    <location>
        <begin position="735"/>
        <end position="753"/>
    </location>
</feature>
<dbReference type="Pfam" id="PF08066">
    <property type="entry name" value="PMC2NT"/>
    <property type="match status" value="1"/>
</dbReference>
<dbReference type="Gene3D" id="3.30.420.10">
    <property type="entry name" value="Ribonuclease H-like superfamily/Ribonuclease H"/>
    <property type="match status" value="1"/>
</dbReference>
<evidence type="ECO:0000256" key="2">
    <source>
        <dbReference type="ARBA" id="ARBA00022552"/>
    </source>
</evidence>
<sequence length="753" mass="86344">MTSIPDPKGQFKEYQQSLFKALVSATNASNAIPVKDVGFLRSLDRQFAKDLDTCGSRILKASNQLLQQCSADTGVQVNNYEDIDDVNDRFGSVVDVIDSLIEKADVCLDEMTGQKGRKNVQQIKQQPTEVAQVSKGKLEYKLLHASNIIRPQMKFKDPVDNSNNTPFIRKIKTKPHAMVPLSYGMQRNFMSWRKKKMGKGITPKTMEEVEEGKATHSLPHPYEYEIEHITYPEFMFQEKEPIMYEPFEATTAAWVDDDESLEKMMDELAKVQEIAIDLEHHNYRSFQGFTCLMQISTRDHDFIVDTLELRNKLWKLNEFFADPNIVKVLHGADSDIIWLQRDFGLYIVNLFDTYFASQLLEFPQKSLAYLLKNYCNVDADKKYQLADWRIRPLPEEMLKYARADTHYLLYIYDCVRNELIQRSAANENLLRVALQRSAGIASQKHEKEVYDLETGEGPNGWKGLLRKWQHPMTTQQMAVFKALHQWRDVTAREQDESVRYVLPNHMLFSLVERMPSDAPGVIGCCNPCPPMVRMNAQSIGILIQKTRMDAVLQPQQQQKPVSVATNEKSTSTSKKSTSIPYDNNNNNNNNNKIKVTKMELDPSVFDLEKVDRARREQADKINKAVASLSGDRLDNINDLDESASNLIKEIRSTLKLTLPFEGLKYKKLKNTATVELPSSSTDIKTEQEPQEHVYVPPSERETKKRKSPEAESSKVPVPQVQEEQDAIVLKDTMRKTKKKKGNKNKKKSKSSQE</sequence>
<dbReference type="GO" id="GO:0005730">
    <property type="term" value="C:nucleolus"/>
    <property type="evidence" value="ECO:0007669"/>
    <property type="project" value="TreeGrafter"/>
</dbReference>
<keyword evidence="7" id="KW-0539">Nucleus</keyword>
<gene>
    <name evidence="11" type="ORF">INT45_010744</name>
</gene>
<evidence type="ECO:0000256" key="9">
    <source>
        <dbReference type="SAM" id="MobiDB-lite"/>
    </source>
</evidence>
<dbReference type="FunFam" id="3.30.420.10:FF:000059">
    <property type="entry name" value="Exosome complex exonuclease Rrp6"/>
    <property type="match status" value="1"/>
</dbReference>
<feature type="domain" description="HRDC" evidence="10">
    <location>
        <begin position="473"/>
        <end position="553"/>
    </location>
</feature>
<feature type="compositionally biased region" description="Polar residues" evidence="9">
    <location>
        <begin position="553"/>
        <end position="567"/>
    </location>
</feature>
<dbReference type="InterPro" id="IPR012337">
    <property type="entry name" value="RNaseH-like_sf"/>
</dbReference>
<dbReference type="GO" id="GO:0000176">
    <property type="term" value="C:nuclear exosome (RNase complex)"/>
    <property type="evidence" value="ECO:0007669"/>
    <property type="project" value="InterPro"/>
</dbReference>
<dbReference type="GO" id="GO:0071040">
    <property type="term" value="P:nuclear polyadenylation-dependent antisense transcript catabolic process"/>
    <property type="evidence" value="ECO:0007669"/>
    <property type="project" value="TreeGrafter"/>
</dbReference>
<dbReference type="InterPro" id="IPR002562">
    <property type="entry name" value="3'-5'_exonuclease_dom"/>
</dbReference>
<dbReference type="GO" id="GO:0000467">
    <property type="term" value="P:exonucleolytic trimming to generate mature 3'-end of 5.8S rRNA from tricistronic rRNA transcript (SSU-rRNA, 5.8S rRNA, LSU-rRNA)"/>
    <property type="evidence" value="ECO:0007669"/>
    <property type="project" value="InterPro"/>
</dbReference>
<dbReference type="SMART" id="SM00341">
    <property type="entry name" value="HRDC"/>
    <property type="match status" value="1"/>
</dbReference>